<dbReference type="Pfam" id="PF06048">
    <property type="entry name" value="DUF927"/>
    <property type="match status" value="1"/>
</dbReference>
<evidence type="ECO:0000313" key="4">
    <source>
        <dbReference type="Proteomes" id="UP000237947"/>
    </source>
</evidence>
<evidence type="ECO:0008006" key="5">
    <source>
        <dbReference type="Google" id="ProtNLM"/>
    </source>
</evidence>
<evidence type="ECO:0000259" key="2">
    <source>
        <dbReference type="Pfam" id="PF18662"/>
    </source>
</evidence>
<sequence>MSENEKGIDYRDLDYETIVPFELLAGLKDKSNFNFENEMYKMREIARTKGVTAKEFDGKLNAYLADYNEGEEIKKTKPKPKLVDKSLNNFDFSTNFKLTDEGAIFDYQNECVISHPIYISRRLIDNIDKTEKVELTYKPNDRWMSITVDKSTIASSTKIVTLADYGISVTTDNANLLIKYLQDFDNINYETIPIKRATSALGWTDQGDFVPYSDRLDFSGDMSLQSLFESVETKGDFELWQDTIIDFRERSIAAKIMLAAAAASPVLSVLGIDTAFCHVWSTKSGTGKSLLAMVAASLWGDPESGKYLQSFNSTTVAIERYAETLQHCPLVLDELQLSSKYKGQTTFSVYNLASGQGKGRGRRDGGLQRQGTWRLMVLTTGESPIVKNTDGQGAFARAIEIELKDQLVDFTEGNKIANTIRDNYGFGGEIIVNEIKRIGKETIKEMYQTLGTTLQSLSKGEIHDKQLMTATALLIGDSIMWKVLKRSDDKKPASHLTPDEVISVLVRKDDSSVELRAIDVINDWININRSRFKVIGDNESLINFQPQQLAGYIDEDERTVYFIPSVMRNEVLMDEVNNYTSALSALADIGVIEVEQGTSNGKVRYGVRKFIDGKQQRFNVYNMEKADEFRN</sequence>
<gene>
    <name evidence="3" type="ORF">C5Q98_06290</name>
</gene>
<dbReference type="KEGG" id="fsa:C5Q98_06290"/>
<accession>A0A2S0KP76</accession>
<dbReference type="OrthoDB" id="158067at2"/>
<dbReference type="Pfam" id="PF18662">
    <property type="entry name" value="HTH_56"/>
    <property type="match status" value="1"/>
</dbReference>
<dbReference type="InterPro" id="IPR040538">
    <property type="entry name" value="Cch_HTH"/>
</dbReference>
<organism evidence="3 4">
    <name type="scientific">Fastidiosipila sanguinis</name>
    <dbReference type="NCBI Taxonomy" id="236753"/>
    <lineage>
        <taxon>Bacteria</taxon>
        <taxon>Bacillati</taxon>
        <taxon>Bacillota</taxon>
        <taxon>Clostridia</taxon>
        <taxon>Eubacteriales</taxon>
        <taxon>Oscillospiraceae</taxon>
        <taxon>Fastidiosipila</taxon>
    </lineage>
</organism>
<evidence type="ECO:0000313" key="3">
    <source>
        <dbReference type="EMBL" id="AVM42842.1"/>
    </source>
</evidence>
<keyword evidence="4" id="KW-1185">Reference proteome</keyword>
<dbReference type="RefSeq" id="WP_106012791.1">
    <property type="nucleotide sequence ID" value="NZ_CP027226.1"/>
</dbReference>
<protein>
    <recommendedName>
        <fullName evidence="5">DUF927 domain-containing protein</fullName>
    </recommendedName>
</protein>
<feature type="domain" description="Cch helix turn helix" evidence="2">
    <location>
        <begin position="513"/>
        <end position="625"/>
    </location>
</feature>
<feature type="domain" description="DUF927" evidence="1">
    <location>
        <begin position="107"/>
        <end position="369"/>
    </location>
</feature>
<reference evidence="4" key="1">
    <citation type="submission" date="2018-02" db="EMBL/GenBank/DDBJ databases">
        <authorList>
            <person name="Holder M.E."/>
            <person name="Ajami N.J."/>
            <person name="Petrosino J.F."/>
        </authorList>
    </citation>
    <scope>NUCLEOTIDE SEQUENCE [LARGE SCALE GENOMIC DNA]</scope>
    <source>
        <strain evidence="4">CCUG 47711</strain>
    </source>
</reference>
<dbReference type="AlphaFoldDB" id="A0A2S0KP76"/>
<name>A0A2S0KP76_9FIRM</name>
<dbReference type="EMBL" id="CP027226">
    <property type="protein sequence ID" value="AVM42842.1"/>
    <property type="molecule type" value="Genomic_DNA"/>
</dbReference>
<proteinExistence type="predicted"/>
<dbReference type="InterPro" id="IPR009270">
    <property type="entry name" value="DUF927"/>
</dbReference>
<dbReference type="Proteomes" id="UP000237947">
    <property type="component" value="Chromosome"/>
</dbReference>
<evidence type="ECO:0000259" key="1">
    <source>
        <dbReference type="Pfam" id="PF06048"/>
    </source>
</evidence>